<reference evidence="4" key="1">
    <citation type="journal article" date="2019" name="Int. J. Syst. Evol. Microbiol.">
        <title>The Global Catalogue of Microorganisms (GCM) 10K type strain sequencing project: providing services to taxonomists for standard genome sequencing and annotation.</title>
        <authorList>
            <consortium name="The Broad Institute Genomics Platform"/>
            <consortium name="The Broad Institute Genome Sequencing Center for Infectious Disease"/>
            <person name="Wu L."/>
            <person name="Ma J."/>
        </authorList>
    </citation>
    <scope>NUCLEOTIDE SEQUENCE [LARGE SCALE GENOMIC DNA]</scope>
    <source>
        <strain evidence="4">JCM 14901</strain>
    </source>
</reference>
<dbReference type="PANTHER" id="PTHR44196:SF1">
    <property type="entry name" value="DEHYDROGENASE_REDUCTASE SDR FAMILY MEMBER 7B"/>
    <property type="match status" value="1"/>
</dbReference>
<evidence type="ECO:0000256" key="1">
    <source>
        <dbReference type="ARBA" id="ARBA00006484"/>
    </source>
</evidence>
<dbReference type="InterPro" id="IPR036291">
    <property type="entry name" value="NAD(P)-bd_dom_sf"/>
</dbReference>
<protein>
    <recommendedName>
        <fullName evidence="5">SDR family NAD(P)-dependent oxidoreductase</fullName>
    </recommendedName>
</protein>
<dbReference type="PANTHER" id="PTHR44196">
    <property type="entry name" value="DEHYDROGENASE/REDUCTASE SDR FAMILY MEMBER 7B"/>
    <property type="match status" value="1"/>
</dbReference>
<comment type="caution">
    <text evidence="3">The sequence shown here is derived from an EMBL/GenBank/DDBJ whole genome shotgun (WGS) entry which is preliminary data.</text>
</comment>
<comment type="similarity">
    <text evidence="1">Belongs to the short-chain dehydrogenases/reductases (SDR) family.</text>
</comment>
<proteinExistence type="inferred from homology"/>
<organism evidence="3 4">
    <name type="scientific">Microbacterium deminutum</name>
    <dbReference type="NCBI Taxonomy" id="344164"/>
    <lineage>
        <taxon>Bacteria</taxon>
        <taxon>Bacillati</taxon>
        <taxon>Actinomycetota</taxon>
        <taxon>Actinomycetes</taxon>
        <taxon>Micrococcales</taxon>
        <taxon>Microbacteriaceae</taxon>
        <taxon>Microbacterium</taxon>
    </lineage>
</organism>
<dbReference type="SUPFAM" id="SSF51735">
    <property type="entry name" value="NAD(P)-binding Rossmann-fold domains"/>
    <property type="match status" value="1"/>
</dbReference>
<dbReference type="EMBL" id="BAAAOG010000010">
    <property type="protein sequence ID" value="GAA1968639.1"/>
    <property type="molecule type" value="Genomic_DNA"/>
</dbReference>
<keyword evidence="2" id="KW-0560">Oxidoreductase</keyword>
<name>A0ABP5CV90_9MICO</name>
<dbReference type="Pfam" id="PF00106">
    <property type="entry name" value="adh_short"/>
    <property type="match status" value="1"/>
</dbReference>
<evidence type="ECO:0000313" key="3">
    <source>
        <dbReference type="EMBL" id="GAA1968639.1"/>
    </source>
</evidence>
<sequence>MKIENSVILITGASSGIGEATARAAAQAGARLVLIARRGERLTRLAAELPDARAVEGDVT</sequence>
<dbReference type="InterPro" id="IPR002347">
    <property type="entry name" value="SDR_fam"/>
</dbReference>
<accession>A0ABP5CV90</accession>
<evidence type="ECO:0008006" key="5">
    <source>
        <dbReference type="Google" id="ProtNLM"/>
    </source>
</evidence>
<dbReference type="Gene3D" id="3.40.50.720">
    <property type="entry name" value="NAD(P)-binding Rossmann-like Domain"/>
    <property type="match status" value="1"/>
</dbReference>
<gene>
    <name evidence="3" type="ORF">GCM10009776_34680</name>
</gene>
<dbReference type="Proteomes" id="UP001499933">
    <property type="component" value="Unassembled WGS sequence"/>
</dbReference>
<evidence type="ECO:0000313" key="4">
    <source>
        <dbReference type="Proteomes" id="UP001499933"/>
    </source>
</evidence>
<keyword evidence="4" id="KW-1185">Reference proteome</keyword>
<evidence type="ECO:0000256" key="2">
    <source>
        <dbReference type="ARBA" id="ARBA00023002"/>
    </source>
</evidence>